<comment type="caution">
    <text evidence="3">The sequence shown here is derived from an EMBL/GenBank/DDBJ whole genome shotgun (WGS) entry which is preliminary data.</text>
</comment>
<sequence length="330" mass="35375">MIAPTAILLALLSLTPSAIAGGDKQRCSPLNKDYENYAQNIGMRYKEECIRVGLHVSNTGACRVSCDHLPTYYEWANIYNLEKTARKKARLQEREREKQRMAALAKKLGLPPLYNTTTPDPSMASALPAVTETAKMEIEPTSPEEPAKMLSPRGITAAPTPTAAAPKMANTPIRPCKPEGISAQDSLCTLARRIPRYAKIQAALSSSLQAAASTLNAKASSYRVLLNDAKATAADKTATVTATVEKLVTKCISSSSSAKASATKTADSNTTPTPTARSTSAKKQTKATRTTSSVKPTRTIYVTSEGSSTSIMWSMLVAWIGIQVLFLTVM</sequence>
<feature type="region of interest" description="Disordered" evidence="1">
    <location>
        <begin position="261"/>
        <end position="295"/>
    </location>
</feature>
<dbReference type="Proteomes" id="UP000070054">
    <property type="component" value="Unassembled WGS sequence"/>
</dbReference>
<evidence type="ECO:0000256" key="1">
    <source>
        <dbReference type="SAM" id="MobiDB-lite"/>
    </source>
</evidence>
<dbReference type="OrthoDB" id="4848953at2759"/>
<feature type="chain" id="PRO_5007801384" evidence="2">
    <location>
        <begin position="21"/>
        <end position="330"/>
    </location>
</feature>
<feature type="compositionally biased region" description="Low complexity" evidence="1">
    <location>
        <begin position="261"/>
        <end position="281"/>
    </location>
</feature>
<keyword evidence="4" id="KW-1185">Reference proteome</keyword>
<accession>A0A135RW03</accession>
<reference evidence="3 4" key="1">
    <citation type="submission" date="2014-02" db="EMBL/GenBank/DDBJ databases">
        <title>The genome sequence of Colletotrichum nymphaeae SA-01.</title>
        <authorList>
            <person name="Baroncelli R."/>
            <person name="Thon M.R."/>
        </authorList>
    </citation>
    <scope>NUCLEOTIDE SEQUENCE [LARGE SCALE GENOMIC DNA]</scope>
    <source>
        <strain evidence="3 4">SA-01</strain>
    </source>
</reference>
<evidence type="ECO:0000256" key="2">
    <source>
        <dbReference type="SAM" id="SignalP"/>
    </source>
</evidence>
<feature type="signal peptide" evidence="2">
    <location>
        <begin position="1"/>
        <end position="20"/>
    </location>
</feature>
<gene>
    <name evidence="3" type="ORF">CNYM01_09173</name>
</gene>
<keyword evidence="2" id="KW-0732">Signal</keyword>
<protein>
    <submittedName>
        <fullName evidence="3">Uncharacterized protein</fullName>
    </submittedName>
</protein>
<proteinExistence type="predicted"/>
<dbReference type="AlphaFoldDB" id="A0A135RW03"/>
<dbReference type="EMBL" id="JEMN01001758">
    <property type="protein sequence ID" value="KXH27677.1"/>
    <property type="molecule type" value="Genomic_DNA"/>
</dbReference>
<name>A0A135RW03_9PEZI</name>
<organism evidence="3 4">
    <name type="scientific">Colletotrichum nymphaeae SA-01</name>
    <dbReference type="NCBI Taxonomy" id="1460502"/>
    <lineage>
        <taxon>Eukaryota</taxon>
        <taxon>Fungi</taxon>
        <taxon>Dikarya</taxon>
        <taxon>Ascomycota</taxon>
        <taxon>Pezizomycotina</taxon>
        <taxon>Sordariomycetes</taxon>
        <taxon>Hypocreomycetidae</taxon>
        <taxon>Glomerellales</taxon>
        <taxon>Glomerellaceae</taxon>
        <taxon>Colletotrichum</taxon>
        <taxon>Colletotrichum acutatum species complex</taxon>
    </lineage>
</organism>
<evidence type="ECO:0000313" key="3">
    <source>
        <dbReference type="EMBL" id="KXH27677.1"/>
    </source>
</evidence>
<evidence type="ECO:0000313" key="4">
    <source>
        <dbReference type="Proteomes" id="UP000070054"/>
    </source>
</evidence>